<proteinExistence type="predicted"/>
<keyword evidence="2" id="KW-0732">Signal</keyword>
<sequence length="91" mass="9958">MPKKLSLALLMISALGLAACDKTSEDHVQKANEHTEAAAEKQAEGKPEQAAEEKAEAAEEHDKAREKRVTEDRHQALSSDVPDEIKAPEKK</sequence>
<gene>
    <name evidence="3" type="ORF">LT40_15400</name>
</gene>
<evidence type="ECO:0000256" key="2">
    <source>
        <dbReference type="SAM" id="SignalP"/>
    </source>
</evidence>
<evidence type="ECO:0000313" key="3">
    <source>
        <dbReference type="EMBL" id="AIS18694.1"/>
    </source>
</evidence>
<feature type="region of interest" description="Disordered" evidence="1">
    <location>
        <begin position="25"/>
        <end position="91"/>
    </location>
</feature>
<reference evidence="3 4" key="1">
    <citation type="journal article" date="2015" name="J. Biotechnol.">
        <title>Complete genome sequence of Pseudomonas rhizosphaerae IH5T (=DSM 16299T), a phosphate-solubilizing rhizobacterium for bacterial biofertilizer.</title>
        <authorList>
            <person name="Kwak Y."/>
            <person name="Jung B.K."/>
            <person name="Shin J.H."/>
        </authorList>
    </citation>
    <scope>NUCLEOTIDE SEQUENCE [LARGE SCALE GENOMIC DNA]</scope>
    <source>
        <strain evidence="3">DSM 16299</strain>
    </source>
</reference>
<evidence type="ECO:0000313" key="4">
    <source>
        <dbReference type="Proteomes" id="UP000029499"/>
    </source>
</evidence>
<keyword evidence="4" id="KW-1185">Reference proteome</keyword>
<organism evidence="3 4">
    <name type="scientific">Pseudomonas rhizosphaerae</name>
    <dbReference type="NCBI Taxonomy" id="216142"/>
    <lineage>
        <taxon>Bacteria</taxon>
        <taxon>Pseudomonadati</taxon>
        <taxon>Pseudomonadota</taxon>
        <taxon>Gammaproteobacteria</taxon>
        <taxon>Pseudomonadales</taxon>
        <taxon>Pseudomonadaceae</taxon>
        <taxon>Pseudomonas</taxon>
    </lineage>
</organism>
<dbReference type="PROSITE" id="PS51257">
    <property type="entry name" value="PROKAR_LIPOPROTEIN"/>
    <property type="match status" value="1"/>
</dbReference>
<dbReference type="STRING" id="216142.LT40_15400"/>
<dbReference type="HOGENOM" id="CLU_186909_0_0_6"/>
<dbReference type="Proteomes" id="UP000029499">
    <property type="component" value="Chromosome"/>
</dbReference>
<accession>A0A089YSS7</accession>
<dbReference type="OrthoDB" id="7031779at2"/>
<evidence type="ECO:0008006" key="5">
    <source>
        <dbReference type="Google" id="ProtNLM"/>
    </source>
</evidence>
<feature type="signal peptide" evidence="2">
    <location>
        <begin position="1"/>
        <end position="19"/>
    </location>
</feature>
<feature type="chain" id="PRO_5001852403" description="Lipoprotein" evidence="2">
    <location>
        <begin position="20"/>
        <end position="91"/>
    </location>
</feature>
<protein>
    <recommendedName>
        <fullName evidence="5">Lipoprotein</fullName>
    </recommendedName>
</protein>
<dbReference type="EMBL" id="CP009533">
    <property type="protein sequence ID" value="AIS18694.1"/>
    <property type="molecule type" value="Genomic_DNA"/>
</dbReference>
<dbReference type="RefSeq" id="WP_043191733.1">
    <property type="nucleotide sequence ID" value="NZ_CP009533.1"/>
</dbReference>
<name>A0A089YSS7_9PSED</name>
<feature type="compositionally biased region" description="Basic and acidic residues" evidence="1">
    <location>
        <begin position="25"/>
        <end position="75"/>
    </location>
</feature>
<dbReference type="KEGG" id="prh:LT40_15400"/>
<evidence type="ECO:0000256" key="1">
    <source>
        <dbReference type="SAM" id="MobiDB-lite"/>
    </source>
</evidence>
<dbReference type="AlphaFoldDB" id="A0A089YSS7"/>